<evidence type="ECO:0000259" key="4">
    <source>
        <dbReference type="PROSITE" id="PS50837"/>
    </source>
</evidence>
<keyword evidence="2" id="KW-0040">ANK repeat</keyword>
<dbReference type="PROSITE" id="PS50297">
    <property type="entry name" value="ANK_REP_REGION"/>
    <property type="match status" value="2"/>
</dbReference>
<evidence type="ECO:0000313" key="5">
    <source>
        <dbReference type="EMBL" id="CRK15427.1"/>
    </source>
</evidence>
<dbReference type="InterPro" id="IPR027417">
    <property type="entry name" value="P-loop_NTPase"/>
</dbReference>
<feature type="repeat" description="ANK" evidence="2">
    <location>
        <begin position="751"/>
        <end position="783"/>
    </location>
</feature>
<feature type="compositionally biased region" description="Polar residues" evidence="3">
    <location>
        <begin position="961"/>
        <end position="972"/>
    </location>
</feature>
<feature type="repeat" description="ANK" evidence="2">
    <location>
        <begin position="896"/>
        <end position="928"/>
    </location>
</feature>
<sequence length="1586" mass="175533">MDPLSIAASTAGLLTLTAQIITRGYACMMRLKSNDDDVRAAVNDVSSFSGILMAIESQSKERGDDIASPMSHLIIKNQPLWRKKVDECEAVLVEMLEILDTLTKANKAQLLIKGNSLWEKLEKSTAQIETSKSFFILCLQLQNNEDIRSSQKISGKIMSSLDRLRDEQDCARQEAKLKERKEQQHGMMEWLGFPGEAMQDDLINTGHPDSSQWLFEREEFIDWLTADGQSGLWLRGPQGSGKTIIVSRVIDFIQTQCLDQDAVLLFHFCRFTDEATRSQDQLLGALITQLLDNLPEDSPLPDTLTSMMKRSRFSSYPRVSRLKPVFLELCKAHATVYIVVDGLDELDNLRDILGIFRSLNMLQTPSIKLFVSSRSNTELKTAFASYINVEILPEDVESDVQMFVRDNLEELLSGNEEEIDPGLLVMELATRAGGMFLWAVCQVQYLSRIRTTITPDLIATLPPALESIFENVLMTLEDKDRKMTLRILQLVMFAFRPLDLSEIDEAIAISSSSKSLAGLLRLRQKDVILELCGCMLSQSPRTKKIQLAHSSVYEFLTRKTAESSAIHNYFFHFDDMTSHRELFVTCVRYLSMNDFDSDTFRETFRLAQDGGHADSDLQAFAKAPFLDYAVSHLVSHMKKIELANDSNDCDCMGLAEKFFFEDSSRFTSWLLVRQYLDGTYRNPPGSNAYHIAAIYGIEQVFGLGPDHYGLKAQTLDGRNVLHLALENQQWEIVDAILRLGLGDLLSEFDKQGRSPLHVAVELGNTFMVQRLIEGGADPNLASSLNQGRTPIFMAVENKWDELTEYLSGKANLDICLDDGRSLHHVAAQSGSPEWIAALESSHGGSTTTTSPANRVSSVRRDDNGWTPLHYAADLGHTAIIPKLMASGYAANELDKNGWTPLHAAIRRRFIKSATVLLDRTAPMPPSDDSISRLQTNIPGSSMTVSEPYDYYRLQADTSSFTFSNPPASQPSASGKYGAHFNPRNEPAPVAASQPQPAYTYNSLRSQLTAPISGLLSAITGRAAQPPGGDPAMSPPRLNRLPISPEPAVSQQRKTPPGGGDDRFPSGSSTREALRHRSLSPLYVAVADAYTEGVELLVKHRAKLPAWGLTEEEKAKCLKVALEISNTPIALPLLELFGKETIWDAIPQLIAAGNDEIIGKVKARIPEETAYKVLIGKGLHTKQIDMVSFVLTTWPKPLADLAVLAVELCAASMPNQETPTSELLGIMVEKYVADYIRDTDQAAQDRKQSSLLTQALEGRHLRAATVLIDRGADLHVRNREGETPLLSLPRVIPAYASEAHNTRYLDLADRMVIQGCDVSMTDLKGQNLCHKAATQGNAKMMEWALKKGVAPTSRTIHARTPLALAVETGSADCVRTILDFLGTDDSAGATTLSTGLGRVVDLMDYGKMRTSPFLRASVDRPERKLSILALLVQADERAFSALDPSLQRDVEGLRASLYTEALCWTIDCRFPQGFELLLPRISTFAALCRRSIDGETVLHGAVRASDDDFLKALLQKVEALGEQEKITEVVNLHDTQKRTPLLLAVEARSLEKVAALLRAGARSDQAMIDSTTDPAIATILKRYCLEL</sequence>
<organism evidence="5 6">
    <name type="scientific">Verticillium longisporum</name>
    <name type="common">Verticillium dahliae var. longisporum</name>
    <dbReference type="NCBI Taxonomy" id="100787"/>
    <lineage>
        <taxon>Eukaryota</taxon>
        <taxon>Fungi</taxon>
        <taxon>Dikarya</taxon>
        <taxon>Ascomycota</taxon>
        <taxon>Pezizomycotina</taxon>
        <taxon>Sordariomycetes</taxon>
        <taxon>Hypocreomycetidae</taxon>
        <taxon>Glomerellales</taxon>
        <taxon>Plectosphaerellaceae</taxon>
        <taxon>Verticillium</taxon>
    </lineage>
</organism>
<feature type="region of interest" description="Disordered" evidence="3">
    <location>
        <begin position="1019"/>
        <end position="1071"/>
    </location>
</feature>
<accession>A0A0G4L0A0</accession>
<dbReference type="PRINTS" id="PR01415">
    <property type="entry name" value="ANKYRIN"/>
</dbReference>
<keyword evidence="1" id="KW-0677">Repeat</keyword>
<dbReference type="SUPFAM" id="SSF48403">
    <property type="entry name" value="Ankyrin repeat"/>
    <property type="match status" value="2"/>
</dbReference>
<dbReference type="PROSITE" id="PS50837">
    <property type="entry name" value="NACHT"/>
    <property type="match status" value="1"/>
</dbReference>
<proteinExistence type="predicted"/>
<name>A0A0G4L0A0_VERLO</name>
<dbReference type="PROSITE" id="PS50088">
    <property type="entry name" value="ANK_REPEAT"/>
    <property type="match status" value="3"/>
</dbReference>
<reference evidence="6" key="1">
    <citation type="submission" date="2015-05" db="EMBL/GenBank/DDBJ databases">
        <authorList>
            <person name="Fogelqvist Johan"/>
        </authorList>
    </citation>
    <scope>NUCLEOTIDE SEQUENCE [LARGE SCALE GENOMIC DNA]</scope>
</reference>
<dbReference type="PANTHER" id="PTHR10039">
    <property type="entry name" value="AMELOGENIN"/>
    <property type="match status" value="1"/>
</dbReference>
<dbReference type="SMART" id="SM00248">
    <property type="entry name" value="ANK"/>
    <property type="match status" value="11"/>
</dbReference>
<dbReference type="EMBL" id="CVQI01006002">
    <property type="protein sequence ID" value="CRK15427.1"/>
    <property type="molecule type" value="Genomic_DNA"/>
</dbReference>
<protein>
    <recommendedName>
        <fullName evidence="4">NACHT domain-containing protein</fullName>
    </recommendedName>
</protein>
<dbReference type="Gene3D" id="1.25.40.20">
    <property type="entry name" value="Ankyrin repeat-containing domain"/>
    <property type="match status" value="4"/>
</dbReference>
<feature type="domain" description="NACHT" evidence="4">
    <location>
        <begin position="230"/>
        <end position="379"/>
    </location>
</feature>
<evidence type="ECO:0000256" key="3">
    <source>
        <dbReference type="SAM" id="MobiDB-lite"/>
    </source>
</evidence>
<feature type="region of interest" description="Disordered" evidence="3">
    <location>
        <begin position="961"/>
        <end position="994"/>
    </location>
</feature>
<dbReference type="InterPro" id="IPR036770">
    <property type="entry name" value="Ankyrin_rpt-contain_sf"/>
</dbReference>
<gene>
    <name evidence="5" type="ORF">BN1723_010657</name>
</gene>
<dbReference type="InterPro" id="IPR007111">
    <property type="entry name" value="NACHT_NTPase"/>
</dbReference>
<dbReference type="PANTHER" id="PTHR10039:SF16">
    <property type="entry name" value="GPI INOSITOL-DEACYLASE"/>
    <property type="match status" value="1"/>
</dbReference>
<dbReference type="InterPro" id="IPR054471">
    <property type="entry name" value="GPIID_WHD"/>
</dbReference>
<evidence type="ECO:0000256" key="1">
    <source>
        <dbReference type="ARBA" id="ARBA00022737"/>
    </source>
</evidence>
<dbReference type="Pfam" id="PF24883">
    <property type="entry name" value="NPHP3_N"/>
    <property type="match status" value="1"/>
</dbReference>
<dbReference type="Pfam" id="PF22939">
    <property type="entry name" value="WHD_GPIID"/>
    <property type="match status" value="1"/>
</dbReference>
<dbReference type="Pfam" id="PF12796">
    <property type="entry name" value="Ank_2"/>
    <property type="match status" value="3"/>
</dbReference>
<evidence type="ECO:0000256" key="2">
    <source>
        <dbReference type="PROSITE-ProRule" id="PRU00023"/>
    </source>
</evidence>
<dbReference type="InterPro" id="IPR056884">
    <property type="entry name" value="NPHP3-like_N"/>
</dbReference>
<feature type="repeat" description="ANK" evidence="2">
    <location>
        <begin position="863"/>
        <end position="895"/>
    </location>
</feature>
<dbReference type="Proteomes" id="UP000045706">
    <property type="component" value="Unassembled WGS sequence"/>
</dbReference>
<dbReference type="Gene3D" id="3.40.50.300">
    <property type="entry name" value="P-loop containing nucleotide triphosphate hydrolases"/>
    <property type="match status" value="1"/>
</dbReference>
<evidence type="ECO:0000313" key="6">
    <source>
        <dbReference type="Proteomes" id="UP000045706"/>
    </source>
</evidence>
<dbReference type="InterPro" id="IPR002110">
    <property type="entry name" value="Ankyrin_rpt"/>
</dbReference>
<dbReference type="SUPFAM" id="SSF52540">
    <property type="entry name" value="P-loop containing nucleoside triphosphate hydrolases"/>
    <property type="match status" value="1"/>
</dbReference>